<protein>
    <submittedName>
        <fullName evidence="1">Uncharacterized protein</fullName>
    </submittedName>
</protein>
<reference evidence="1 2" key="1">
    <citation type="submission" date="2019-03" db="EMBL/GenBank/DDBJ databases">
        <title>Deep-cultivation of Planctomycetes and their phenomic and genomic characterization uncovers novel biology.</title>
        <authorList>
            <person name="Wiegand S."/>
            <person name="Jogler M."/>
            <person name="Boedeker C."/>
            <person name="Pinto D."/>
            <person name="Vollmers J."/>
            <person name="Rivas-Marin E."/>
            <person name="Kohn T."/>
            <person name="Peeters S.H."/>
            <person name="Heuer A."/>
            <person name="Rast P."/>
            <person name="Oberbeckmann S."/>
            <person name="Bunk B."/>
            <person name="Jeske O."/>
            <person name="Meyerdierks A."/>
            <person name="Storesund J.E."/>
            <person name="Kallscheuer N."/>
            <person name="Luecker S."/>
            <person name="Lage O.M."/>
            <person name="Pohl T."/>
            <person name="Merkel B.J."/>
            <person name="Hornburger P."/>
            <person name="Mueller R.-W."/>
            <person name="Bruemmer F."/>
            <person name="Labrenz M."/>
            <person name="Spormann A.M."/>
            <person name="Op den Camp H."/>
            <person name="Overmann J."/>
            <person name="Amann R."/>
            <person name="Jetten M.S.M."/>
            <person name="Mascher T."/>
            <person name="Medema M.H."/>
            <person name="Devos D.P."/>
            <person name="Kaster A.-K."/>
            <person name="Ovreas L."/>
            <person name="Rohde M."/>
            <person name="Galperin M.Y."/>
            <person name="Jogler C."/>
        </authorList>
    </citation>
    <scope>NUCLEOTIDE SEQUENCE [LARGE SCALE GENOMIC DNA]</scope>
    <source>
        <strain evidence="1 2">Enr17</strain>
    </source>
</reference>
<gene>
    <name evidence="1" type="ORF">Enr17x_40130</name>
</gene>
<dbReference type="KEGG" id="gfm:Enr17x_40130"/>
<evidence type="ECO:0000313" key="1">
    <source>
        <dbReference type="EMBL" id="QDV51954.1"/>
    </source>
</evidence>
<organism evidence="1 2">
    <name type="scientific">Gimesia fumaroli</name>
    <dbReference type="NCBI Taxonomy" id="2527976"/>
    <lineage>
        <taxon>Bacteria</taxon>
        <taxon>Pseudomonadati</taxon>
        <taxon>Planctomycetota</taxon>
        <taxon>Planctomycetia</taxon>
        <taxon>Planctomycetales</taxon>
        <taxon>Planctomycetaceae</taxon>
        <taxon>Gimesia</taxon>
    </lineage>
</organism>
<dbReference type="Proteomes" id="UP000318313">
    <property type="component" value="Chromosome"/>
</dbReference>
<sequence>MPGEFKDGATGLDDFTEFLFMEYMMFLFLVEFSSMLTWNDFAEGRGEIKWNVGQILVQPGQALVRVCHSVVQIVSRLSQKMEHPVQWNKLFTSKIVLKPAGFIVLRCFAIDTVSKYVVSLARDACSAFSWWASLCQVLFFHWESKGNEQGKQMTSCAGFGRLE</sequence>
<name>A0A518IFU6_9PLAN</name>
<accession>A0A518IFU6</accession>
<dbReference type="EMBL" id="CP037452">
    <property type="protein sequence ID" value="QDV51954.1"/>
    <property type="molecule type" value="Genomic_DNA"/>
</dbReference>
<keyword evidence="2" id="KW-1185">Reference proteome</keyword>
<evidence type="ECO:0000313" key="2">
    <source>
        <dbReference type="Proteomes" id="UP000318313"/>
    </source>
</evidence>
<proteinExistence type="predicted"/>
<dbReference type="AlphaFoldDB" id="A0A518IFU6"/>